<dbReference type="Proteomes" id="UP000831947">
    <property type="component" value="Chromosome"/>
</dbReference>
<comment type="cofactor">
    <cofactor evidence="1">
        <name>Mg(2+)</name>
        <dbReference type="ChEBI" id="CHEBI:18420"/>
    </cofactor>
</comment>
<sequence length="209" mass="23999">MIKAIIFDMDGVLINSEQFYFQRRLEFLRSKQQIAGSQNFQDYVGASNQRVWQLLVPENEKLRNQLAKEYVIYQQNHPLVYPTVLNPDVKSVLCWLQKQHITVALASASSLKEVRRMLRECNLTAYFQVVLSGEEIKHNKPAPDIYWQAINKLQLPSQQCRVVEDSAIGIQAAKAANLTTWALKQNYMVDQSAADLVLPNLLAIEKYCI</sequence>
<dbReference type="InterPro" id="IPR051600">
    <property type="entry name" value="Beta-PGM-like"/>
</dbReference>
<evidence type="ECO:0000313" key="7">
    <source>
        <dbReference type="Proteomes" id="UP000831947"/>
    </source>
</evidence>
<proteinExistence type="inferred from homology"/>
<dbReference type="SFLD" id="SFLDG01135">
    <property type="entry name" value="C1.5.6:_HAD__Beta-PGM__Phospha"/>
    <property type="match status" value="1"/>
</dbReference>
<dbReference type="InterPro" id="IPR023198">
    <property type="entry name" value="PGP-like_dom2"/>
</dbReference>
<organism evidence="6 7">
    <name type="scientific">Bombilactobacillus thymidiniphilus</name>
    <dbReference type="NCBI Taxonomy" id="2923363"/>
    <lineage>
        <taxon>Bacteria</taxon>
        <taxon>Bacillati</taxon>
        <taxon>Bacillota</taxon>
        <taxon>Bacilli</taxon>
        <taxon>Lactobacillales</taxon>
        <taxon>Lactobacillaceae</taxon>
        <taxon>Bombilactobacillus</taxon>
    </lineage>
</organism>
<dbReference type="RefSeq" id="WP_249513373.1">
    <property type="nucleotide sequence ID" value="NZ_CP093365.1"/>
</dbReference>
<dbReference type="InterPro" id="IPR006439">
    <property type="entry name" value="HAD-SF_hydro_IA"/>
</dbReference>
<dbReference type="InterPro" id="IPR036412">
    <property type="entry name" value="HAD-like_sf"/>
</dbReference>
<keyword evidence="5" id="KW-0119">Carbohydrate metabolism</keyword>
<dbReference type="InterPro" id="IPR023214">
    <property type="entry name" value="HAD_sf"/>
</dbReference>
<evidence type="ECO:0000256" key="4">
    <source>
        <dbReference type="ARBA" id="ARBA00022842"/>
    </source>
</evidence>
<name>A0ABY4PF90_9LACO</name>
<evidence type="ECO:0000256" key="2">
    <source>
        <dbReference type="ARBA" id="ARBA00006171"/>
    </source>
</evidence>
<dbReference type="InterPro" id="IPR041492">
    <property type="entry name" value="HAD_2"/>
</dbReference>
<keyword evidence="3" id="KW-0479">Metal-binding</keyword>
<dbReference type="PRINTS" id="PR00413">
    <property type="entry name" value="HADHALOGNASE"/>
</dbReference>
<dbReference type="SUPFAM" id="SSF56784">
    <property type="entry name" value="HAD-like"/>
    <property type="match status" value="1"/>
</dbReference>
<dbReference type="PANTHER" id="PTHR46193:SF18">
    <property type="entry name" value="HEXITOL PHOSPHATASE B"/>
    <property type="match status" value="1"/>
</dbReference>
<dbReference type="Pfam" id="PF13419">
    <property type="entry name" value="HAD_2"/>
    <property type="match status" value="1"/>
</dbReference>
<evidence type="ECO:0000256" key="5">
    <source>
        <dbReference type="ARBA" id="ARBA00023277"/>
    </source>
</evidence>
<protein>
    <submittedName>
        <fullName evidence="6">HAD family phosphatase</fullName>
    </submittedName>
</protein>
<evidence type="ECO:0000256" key="3">
    <source>
        <dbReference type="ARBA" id="ARBA00022723"/>
    </source>
</evidence>
<dbReference type="EMBL" id="CP093365">
    <property type="protein sequence ID" value="UQS84189.1"/>
    <property type="molecule type" value="Genomic_DNA"/>
</dbReference>
<evidence type="ECO:0000256" key="1">
    <source>
        <dbReference type="ARBA" id="ARBA00001946"/>
    </source>
</evidence>
<dbReference type="Gene3D" id="1.10.150.240">
    <property type="entry name" value="Putative phosphatase, domain 2"/>
    <property type="match status" value="1"/>
</dbReference>
<comment type="similarity">
    <text evidence="2">Belongs to the HAD-like hydrolase superfamily. CbbY/CbbZ/Gph/YieH family.</text>
</comment>
<dbReference type="CDD" id="cd07505">
    <property type="entry name" value="HAD_BPGM-like"/>
    <property type="match status" value="1"/>
</dbReference>
<keyword evidence="4" id="KW-0460">Magnesium</keyword>
<dbReference type="SFLD" id="SFLDS00003">
    <property type="entry name" value="Haloacid_Dehalogenase"/>
    <property type="match status" value="1"/>
</dbReference>
<dbReference type="NCBIfam" id="TIGR01509">
    <property type="entry name" value="HAD-SF-IA-v3"/>
    <property type="match status" value="1"/>
</dbReference>
<dbReference type="SFLD" id="SFLDG01129">
    <property type="entry name" value="C1.5:_HAD__Beta-PGM__Phosphata"/>
    <property type="match status" value="1"/>
</dbReference>
<accession>A0ABY4PF90</accession>
<keyword evidence="7" id="KW-1185">Reference proteome</keyword>
<dbReference type="Gene3D" id="3.40.50.1000">
    <property type="entry name" value="HAD superfamily/HAD-like"/>
    <property type="match status" value="1"/>
</dbReference>
<reference evidence="6 7" key="1">
    <citation type="journal article" date="2022" name="Int. J. Syst. Evol. Microbiol.">
        <title>Apilactobacillus apisilvae sp. nov., Nicolia spurrieriana gen. nov. sp. nov., Bombilactobacillus folatiphilus sp. nov. and Bombilactobacillus thymidiniphilus sp. nov., four new lactic acid bacterial isolates from stingless bees Tetragonula carbonaria and Austroplebeia australis.</title>
        <authorList>
            <person name="Oliphant S.A."/>
            <person name="Watson-Haigh N.S."/>
            <person name="Sumby K.M."/>
            <person name="Gardner J."/>
            <person name="Groom S."/>
            <person name="Jiranek V."/>
        </authorList>
    </citation>
    <scope>NUCLEOTIDE SEQUENCE [LARGE SCALE GENOMIC DNA]</scope>
    <source>
        <strain evidence="6 7">SG4_A1</strain>
    </source>
</reference>
<gene>
    <name evidence="6" type="ORF">MOO47_03290</name>
</gene>
<dbReference type="PANTHER" id="PTHR46193">
    <property type="entry name" value="6-PHOSPHOGLUCONATE PHOSPHATASE"/>
    <property type="match status" value="1"/>
</dbReference>
<evidence type="ECO:0000313" key="6">
    <source>
        <dbReference type="EMBL" id="UQS84189.1"/>
    </source>
</evidence>